<sequence length="157" mass="17367">MVRKPLGKHSFFNQETNISGPEGTRPEATEEDTGEEIAYSPPFQGRWKEGNKKTTLEAYEFTPASKGPTDPFPNQSSQKGKAAMGDNNEETSLTDVVVAQPTLADQNEPILQLMQQIAKMRVEMQRKHDLPPPIFAINVQPDGKPPAQIPPPNMEQA</sequence>
<dbReference type="AlphaFoldDB" id="M1B7H8"/>
<feature type="region of interest" description="Disordered" evidence="1">
    <location>
        <begin position="132"/>
        <end position="157"/>
    </location>
</feature>
<proteinExistence type="predicted"/>
<dbReference type="EnsemblPlants" id="PGSC0003DMT400038858">
    <property type="protein sequence ID" value="PGSC0003DMT400038858"/>
    <property type="gene ID" value="PGSC0003DMG400015017"/>
</dbReference>
<evidence type="ECO:0000313" key="3">
    <source>
        <dbReference type="Proteomes" id="UP000011115"/>
    </source>
</evidence>
<feature type="compositionally biased region" description="Pro residues" evidence="1">
    <location>
        <begin position="143"/>
        <end position="157"/>
    </location>
</feature>
<dbReference type="PaxDb" id="4113-PGSC0003DMT400038858"/>
<feature type="region of interest" description="Disordered" evidence="1">
    <location>
        <begin position="1"/>
        <end position="93"/>
    </location>
</feature>
<evidence type="ECO:0000313" key="2">
    <source>
        <dbReference type="EnsemblPlants" id="PGSC0003DMT400038858"/>
    </source>
</evidence>
<dbReference type="InParanoid" id="M1B7H8"/>
<keyword evidence="3" id="KW-1185">Reference proteome</keyword>
<feature type="compositionally biased region" description="Basic and acidic residues" evidence="1">
    <location>
        <begin position="46"/>
        <end position="55"/>
    </location>
</feature>
<dbReference type="Gramene" id="PGSC0003DMT400038858">
    <property type="protein sequence ID" value="PGSC0003DMT400038858"/>
    <property type="gene ID" value="PGSC0003DMG400015017"/>
</dbReference>
<evidence type="ECO:0008006" key="4">
    <source>
        <dbReference type="Google" id="ProtNLM"/>
    </source>
</evidence>
<organism evidence="2 3">
    <name type="scientific">Solanum tuberosum</name>
    <name type="common">Potato</name>
    <dbReference type="NCBI Taxonomy" id="4113"/>
    <lineage>
        <taxon>Eukaryota</taxon>
        <taxon>Viridiplantae</taxon>
        <taxon>Streptophyta</taxon>
        <taxon>Embryophyta</taxon>
        <taxon>Tracheophyta</taxon>
        <taxon>Spermatophyta</taxon>
        <taxon>Magnoliopsida</taxon>
        <taxon>eudicotyledons</taxon>
        <taxon>Gunneridae</taxon>
        <taxon>Pentapetalae</taxon>
        <taxon>asterids</taxon>
        <taxon>lamiids</taxon>
        <taxon>Solanales</taxon>
        <taxon>Solanaceae</taxon>
        <taxon>Solanoideae</taxon>
        <taxon>Solaneae</taxon>
        <taxon>Solanum</taxon>
    </lineage>
</organism>
<dbReference type="HOGENOM" id="CLU_1681024_0_0_1"/>
<reference evidence="2" key="2">
    <citation type="submission" date="2015-06" db="UniProtKB">
        <authorList>
            <consortium name="EnsemblPlants"/>
        </authorList>
    </citation>
    <scope>IDENTIFICATION</scope>
    <source>
        <strain evidence="2">DM1-3 516 R44</strain>
    </source>
</reference>
<evidence type="ECO:0000256" key="1">
    <source>
        <dbReference type="SAM" id="MobiDB-lite"/>
    </source>
</evidence>
<dbReference type="Proteomes" id="UP000011115">
    <property type="component" value="Unassembled WGS sequence"/>
</dbReference>
<protein>
    <recommendedName>
        <fullName evidence="4">Integrase core domain containing protein</fullName>
    </recommendedName>
</protein>
<reference evidence="3" key="1">
    <citation type="journal article" date="2011" name="Nature">
        <title>Genome sequence and analysis of the tuber crop potato.</title>
        <authorList>
            <consortium name="The Potato Genome Sequencing Consortium"/>
        </authorList>
    </citation>
    <scope>NUCLEOTIDE SEQUENCE [LARGE SCALE GENOMIC DNA]</scope>
    <source>
        <strain evidence="3">cv. DM1-3 516 R44</strain>
    </source>
</reference>
<name>M1B7H8_SOLTU</name>
<accession>M1B7H8</accession>